<dbReference type="Proteomes" id="UP000503003">
    <property type="component" value="Chromosome 2"/>
</dbReference>
<dbReference type="PANTHER" id="PTHR43877">
    <property type="entry name" value="AMINOALKYLPHOSPHONATE N-ACETYLTRANSFERASE-RELATED-RELATED"/>
    <property type="match status" value="1"/>
</dbReference>
<dbReference type="InterPro" id="IPR000182">
    <property type="entry name" value="GNAT_dom"/>
</dbReference>
<dbReference type="Pfam" id="PF00583">
    <property type="entry name" value="Acetyltransf_1"/>
    <property type="match status" value="1"/>
</dbReference>
<keyword evidence="5" id="KW-1185">Reference proteome</keyword>
<dbReference type="KEGG" id="vzi:G5S32_20135"/>
<dbReference type="Gene3D" id="3.40.630.30">
    <property type="match status" value="1"/>
</dbReference>
<proteinExistence type="predicted"/>
<dbReference type="EMBL" id="CP049332">
    <property type="protein sequence ID" value="QIH44260.1"/>
    <property type="molecule type" value="Genomic_DNA"/>
</dbReference>
<evidence type="ECO:0000313" key="4">
    <source>
        <dbReference type="EMBL" id="QIH44260.1"/>
    </source>
</evidence>
<feature type="domain" description="N-acetyltransferase" evidence="3">
    <location>
        <begin position="3"/>
        <end position="145"/>
    </location>
</feature>
<sequence>MNFDIATASQEDSKQIAQLTSELGYFVNADETEDWLAQLNASPMHGVFIAIKDSCVCGWLAVEKRLFLESGLKAEITGLVVGHDYRRLGIAQALVEKAQEWGVNQGLEKIVVRSNIERKESHAFYPKVGFEKSKTTHVYVKDLSR</sequence>
<evidence type="ECO:0000313" key="5">
    <source>
        <dbReference type="Proteomes" id="UP000503003"/>
    </source>
</evidence>
<dbReference type="RefSeq" id="WP_165313920.1">
    <property type="nucleotide sequence ID" value="NZ_CP049332.1"/>
</dbReference>
<keyword evidence="1 4" id="KW-0808">Transferase</keyword>
<evidence type="ECO:0000256" key="1">
    <source>
        <dbReference type="ARBA" id="ARBA00022679"/>
    </source>
</evidence>
<accession>A0A6G7CQ93</accession>
<dbReference type="GO" id="GO:0016747">
    <property type="term" value="F:acyltransferase activity, transferring groups other than amino-acyl groups"/>
    <property type="evidence" value="ECO:0007669"/>
    <property type="project" value="InterPro"/>
</dbReference>
<dbReference type="PANTHER" id="PTHR43877:SF2">
    <property type="entry name" value="AMINOALKYLPHOSPHONATE N-ACETYLTRANSFERASE-RELATED"/>
    <property type="match status" value="1"/>
</dbReference>
<keyword evidence="2" id="KW-0012">Acyltransferase</keyword>
<protein>
    <submittedName>
        <fullName evidence="4">GNAT family N-acetyltransferase</fullName>
    </submittedName>
</protein>
<gene>
    <name evidence="4" type="ORF">G5S32_20135</name>
</gene>
<organism evidence="4 5">
    <name type="scientific">Vibrio ziniensis</name>
    <dbReference type="NCBI Taxonomy" id="2711221"/>
    <lineage>
        <taxon>Bacteria</taxon>
        <taxon>Pseudomonadati</taxon>
        <taxon>Pseudomonadota</taxon>
        <taxon>Gammaproteobacteria</taxon>
        <taxon>Vibrionales</taxon>
        <taxon>Vibrionaceae</taxon>
        <taxon>Vibrio</taxon>
    </lineage>
</organism>
<dbReference type="SUPFAM" id="SSF55729">
    <property type="entry name" value="Acyl-CoA N-acyltransferases (Nat)"/>
    <property type="match status" value="1"/>
</dbReference>
<evidence type="ECO:0000256" key="2">
    <source>
        <dbReference type="ARBA" id="ARBA00023315"/>
    </source>
</evidence>
<dbReference type="AlphaFoldDB" id="A0A6G7CQ93"/>
<name>A0A6G7CQ93_9VIBR</name>
<evidence type="ECO:0000259" key="3">
    <source>
        <dbReference type="PROSITE" id="PS51186"/>
    </source>
</evidence>
<dbReference type="InterPro" id="IPR050832">
    <property type="entry name" value="Bact_Acetyltransf"/>
</dbReference>
<reference evidence="4 5" key="1">
    <citation type="submission" date="2020-02" db="EMBL/GenBank/DDBJ databases">
        <title>A complete genome of a marine bacterium Vibrio sp. ZWAL4003 isolated from the mangrove sediment with the ability to degrade polysaccharides.</title>
        <authorList>
            <person name="Wu J."/>
            <person name="Qu W."/>
            <person name="Zeng R."/>
        </authorList>
    </citation>
    <scope>NUCLEOTIDE SEQUENCE [LARGE SCALE GENOMIC DNA]</scope>
    <source>
        <strain evidence="4 5">ZWAL4003</strain>
    </source>
</reference>
<dbReference type="InterPro" id="IPR016181">
    <property type="entry name" value="Acyl_CoA_acyltransferase"/>
</dbReference>
<dbReference type="PROSITE" id="PS51186">
    <property type="entry name" value="GNAT"/>
    <property type="match status" value="1"/>
</dbReference>
<dbReference type="CDD" id="cd04301">
    <property type="entry name" value="NAT_SF"/>
    <property type="match status" value="1"/>
</dbReference>